<dbReference type="Proteomes" id="UP001153334">
    <property type="component" value="Unassembled WGS sequence"/>
</dbReference>
<evidence type="ECO:0000313" key="1">
    <source>
        <dbReference type="EMBL" id="KAJ8122897.1"/>
    </source>
</evidence>
<organism evidence="1 2">
    <name type="scientific">Nemania bipapillata</name>
    <dbReference type="NCBI Taxonomy" id="110536"/>
    <lineage>
        <taxon>Eukaryota</taxon>
        <taxon>Fungi</taxon>
        <taxon>Dikarya</taxon>
        <taxon>Ascomycota</taxon>
        <taxon>Pezizomycotina</taxon>
        <taxon>Sordariomycetes</taxon>
        <taxon>Xylariomycetidae</taxon>
        <taxon>Xylariales</taxon>
        <taxon>Xylariaceae</taxon>
        <taxon>Nemania</taxon>
    </lineage>
</organism>
<protein>
    <submittedName>
        <fullName evidence="1">Uncharacterized protein</fullName>
    </submittedName>
</protein>
<dbReference type="EMBL" id="JAPESX010000157">
    <property type="protein sequence ID" value="KAJ8122897.1"/>
    <property type="molecule type" value="Genomic_DNA"/>
</dbReference>
<evidence type="ECO:0000313" key="2">
    <source>
        <dbReference type="Proteomes" id="UP001153334"/>
    </source>
</evidence>
<keyword evidence="2" id="KW-1185">Reference proteome</keyword>
<sequence>MHLIALLEVVSALVGTGMAAVVPSTHVLHEKRGRRHPGLTKRAPGDSILPMRIGLKHNAEALAKAEEWLMDVSHPSSPNFGKHWSQDQVIHSFRASDASVEAVTGWLVDAGISSTRITHSSNKLWLAFDATVKEAEALLKTEYYHDGEHDDDDDNDRVAVGSNAYYLPAHIQEHVDYVTPGVKSTTMDLKRLRRKRAAKRDVAKRDATKGASHRRSKNTLPRPIKNVEEVLSRDVDDLSNCDSIITPACLRALYGYSAPSPHAKVSPKNSMGIFEEGDYYDQPDLDLFFNAYTPSIANGTHPKLDSIDGGVAPLAGFVGGESLLDFTIAYPIIFPQTITLYQTDDEYYAYYTGSRGIFNTFLDALDGSYCNYTAYGETGDSRLDPQYPDKASPADEDPYLGKLQCGVYQPTNIISISYGVYEQDLPYSYQERQCNEYLKLALQGVTIVIASGDTGVGGYNYGTYGDGSYYGCLGDDDAVFTPSEACSCPWVTNVGATEVFPGQTVFEPESAVLVQEHRLDGNYSSSGGFSNIFPIPAYQQKAVQHFFDTANPPYPYYYNGNWQNATNGGIYNRNGHGIPDVSANGWNYPGWYNGSFGTSGGTSMSAPIFASLLNRIVEERIKVGKGPLGFVNPTLYENPQVLNDITNGTNPGCGTNGFNAAKGWDPVTGLGTPNYPKMLELWLSLP</sequence>
<gene>
    <name evidence="1" type="ORF">ONZ43_g1024</name>
</gene>
<comment type="caution">
    <text evidence="1">The sequence shown here is derived from an EMBL/GenBank/DDBJ whole genome shotgun (WGS) entry which is preliminary data.</text>
</comment>
<accession>A0ACC2J662</accession>
<proteinExistence type="predicted"/>
<name>A0ACC2J662_9PEZI</name>
<reference evidence="1" key="1">
    <citation type="submission" date="2022-11" db="EMBL/GenBank/DDBJ databases">
        <title>Genome Sequence of Nemania bipapillata.</title>
        <authorList>
            <person name="Buettner E."/>
        </authorList>
    </citation>
    <scope>NUCLEOTIDE SEQUENCE</scope>
    <source>
        <strain evidence="1">CP14</strain>
    </source>
</reference>